<dbReference type="STRING" id="33114.A0A2G2WI67"/>
<dbReference type="InterPro" id="IPR027417">
    <property type="entry name" value="P-loop_NTPase"/>
</dbReference>
<dbReference type="Gene3D" id="1.10.1780.10">
    <property type="entry name" value="Clp, N-terminal domain"/>
    <property type="match status" value="1"/>
</dbReference>
<dbReference type="AlphaFoldDB" id="A0A2G2WI67"/>
<evidence type="ECO:0000259" key="4">
    <source>
        <dbReference type="PROSITE" id="PS51903"/>
    </source>
</evidence>
<evidence type="ECO:0000313" key="6">
    <source>
        <dbReference type="Proteomes" id="UP000224567"/>
    </source>
</evidence>
<dbReference type="GO" id="GO:0005737">
    <property type="term" value="C:cytoplasm"/>
    <property type="evidence" value="ECO:0007669"/>
    <property type="project" value="TreeGrafter"/>
</dbReference>
<evidence type="ECO:0000313" key="5">
    <source>
        <dbReference type="EMBL" id="PHT44923.1"/>
    </source>
</evidence>
<sequence length="325" mass="35910">MATRRSALSALKASRSLLLSQSRSVLSRLSENGILSSSSTPPSNGFVIAGRTATTYNACQNTIFSVHHVLELDLERQLKEISLPAFLCRVEVLNLYYWAGVLLQINNLDYTEMALEGIVGAVEAARTSKQQVVETEHLMKALLEQKDGLARRIFTKAGLDNTSVLQETDNFISQQPKVVGDTSGPILGSHLSSLLENTKKHKKEMGDSFVSVEHMLLAFLSDKRFGQKLFRDLQLTEKALKDAVNAVRGSQRVTDPNPEGKYEALDKYGNDLTELARRGKLDPVIGRDDEIRRCIQILSRRTKNNPVIIGEPGVGKTAIAEGYDL</sequence>
<accession>A0A2G2WI67</accession>
<keyword evidence="1" id="KW-0547">Nucleotide-binding</keyword>
<evidence type="ECO:0000256" key="1">
    <source>
        <dbReference type="ARBA" id="ARBA00022741"/>
    </source>
</evidence>
<comment type="caution">
    <text evidence="5">The sequence shown here is derived from an EMBL/GenBank/DDBJ whole genome shotgun (WGS) entry which is preliminary data.</text>
</comment>
<dbReference type="InterPro" id="IPR036628">
    <property type="entry name" value="Clp_N_dom_sf"/>
</dbReference>
<gene>
    <name evidence="5" type="ORF">CQW23_14081</name>
</gene>
<dbReference type="SUPFAM" id="SSF52540">
    <property type="entry name" value="P-loop containing nucleoside triphosphate hydrolases"/>
    <property type="match status" value="1"/>
</dbReference>
<protein>
    <submittedName>
        <fullName evidence="5">Chaperone protein ClpB3, mitochondrial</fullName>
    </submittedName>
</protein>
<keyword evidence="3" id="KW-0677">Repeat</keyword>
<dbReference type="InterPro" id="IPR050130">
    <property type="entry name" value="ClpA_ClpB"/>
</dbReference>
<dbReference type="Pfam" id="PF02861">
    <property type="entry name" value="Clp_N"/>
    <property type="match status" value="1"/>
</dbReference>
<dbReference type="InterPro" id="IPR004176">
    <property type="entry name" value="Clp_R_N"/>
</dbReference>
<feature type="domain" description="Clp R" evidence="4">
    <location>
        <begin position="105"/>
        <end position="250"/>
    </location>
</feature>
<organism evidence="5 6">
    <name type="scientific">Capsicum baccatum</name>
    <name type="common">Peruvian pepper</name>
    <dbReference type="NCBI Taxonomy" id="33114"/>
    <lineage>
        <taxon>Eukaryota</taxon>
        <taxon>Viridiplantae</taxon>
        <taxon>Streptophyta</taxon>
        <taxon>Embryophyta</taxon>
        <taxon>Tracheophyta</taxon>
        <taxon>Spermatophyta</taxon>
        <taxon>Magnoliopsida</taxon>
        <taxon>eudicotyledons</taxon>
        <taxon>Gunneridae</taxon>
        <taxon>Pentapetalae</taxon>
        <taxon>asterids</taxon>
        <taxon>lamiids</taxon>
        <taxon>Solanales</taxon>
        <taxon>Solanaceae</taxon>
        <taxon>Solanoideae</taxon>
        <taxon>Capsiceae</taxon>
        <taxon>Capsicum</taxon>
    </lineage>
</organism>
<dbReference type="EMBL" id="MLFT02000006">
    <property type="protein sequence ID" value="PHT44923.1"/>
    <property type="molecule type" value="Genomic_DNA"/>
</dbReference>
<dbReference type="Proteomes" id="UP000224567">
    <property type="component" value="Unassembled WGS sequence"/>
</dbReference>
<dbReference type="GO" id="GO:0005524">
    <property type="term" value="F:ATP binding"/>
    <property type="evidence" value="ECO:0007669"/>
    <property type="project" value="UniProtKB-KW"/>
</dbReference>
<dbReference type="Gene3D" id="3.40.50.300">
    <property type="entry name" value="P-loop containing nucleotide triphosphate hydrolases"/>
    <property type="match status" value="1"/>
</dbReference>
<evidence type="ECO:0000256" key="3">
    <source>
        <dbReference type="PROSITE-ProRule" id="PRU01251"/>
    </source>
</evidence>
<dbReference type="SUPFAM" id="SSF81923">
    <property type="entry name" value="Double Clp-N motif"/>
    <property type="match status" value="1"/>
</dbReference>
<reference evidence="5 6" key="1">
    <citation type="journal article" date="2017" name="Genome Biol.">
        <title>New reference genome sequences of hot pepper reveal the massive evolution of plant disease-resistance genes by retroduplication.</title>
        <authorList>
            <person name="Kim S."/>
            <person name="Park J."/>
            <person name="Yeom S.I."/>
            <person name="Kim Y.M."/>
            <person name="Seo E."/>
            <person name="Kim K.T."/>
            <person name="Kim M.S."/>
            <person name="Lee J.M."/>
            <person name="Cheong K."/>
            <person name="Shin H.S."/>
            <person name="Kim S.B."/>
            <person name="Han K."/>
            <person name="Lee J."/>
            <person name="Park M."/>
            <person name="Lee H.A."/>
            <person name="Lee H.Y."/>
            <person name="Lee Y."/>
            <person name="Oh S."/>
            <person name="Lee J.H."/>
            <person name="Choi E."/>
            <person name="Choi E."/>
            <person name="Lee S.E."/>
            <person name="Jeon J."/>
            <person name="Kim H."/>
            <person name="Choi G."/>
            <person name="Song H."/>
            <person name="Lee J."/>
            <person name="Lee S.C."/>
            <person name="Kwon J.K."/>
            <person name="Lee H.Y."/>
            <person name="Koo N."/>
            <person name="Hong Y."/>
            <person name="Kim R.W."/>
            <person name="Kang W.H."/>
            <person name="Huh J.H."/>
            <person name="Kang B.C."/>
            <person name="Yang T.J."/>
            <person name="Lee Y.H."/>
            <person name="Bennetzen J.L."/>
            <person name="Choi D."/>
        </authorList>
    </citation>
    <scope>NUCLEOTIDE SEQUENCE [LARGE SCALE GENOMIC DNA]</scope>
    <source>
        <strain evidence="6">cv. PBC81</strain>
    </source>
</reference>
<reference evidence="6" key="2">
    <citation type="journal article" date="2017" name="J. Anim. Genet.">
        <title>Multiple reference genome sequences of hot pepper reveal the massive evolution of plant disease resistance genes by retroduplication.</title>
        <authorList>
            <person name="Kim S."/>
            <person name="Park J."/>
            <person name="Yeom S.-I."/>
            <person name="Kim Y.-M."/>
            <person name="Seo E."/>
            <person name="Kim K.-T."/>
            <person name="Kim M.-S."/>
            <person name="Lee J.M."/>
            <person name="Cheong K."/>
            <person name="Shin H.-S."/>
            <person name="Kim S.-B."/>
            <person name="Han K."/>
            <person name="Lee J."/>
            <person name="Park M."/>
            <person name="Lee H.-A."/>
            <person name="Lee H.-Y."/>
            <person name="Lee Y."/>
            <person name="Oh S."/>
            <person name="Lee J.H."/>
            <person name="Choi E."/>
            <person name="Choi E."/>
            <person name="Lee S.E."/>
            <person name="Jeon J."/>
            <person name="Kim H."/>
            <person name="Choi G."/>
            <person name="Song H."/>
            <person name="Lee J."/>
            <person name="Lee S.-C."/>
            <person name="Kwon J.-K."/>
            <person name="Lee H.-Y."/>
            <person name="Koo N."/>
            <person name="Hong Y."/>
            <person name="Kim R.W."/>
            <person name="Kang W.-H."/>
            <person name="Huh J.H."/>
            <person name="Kang B.-C."/>
            <person name="Yang T.-J."/>
            <person name="Lee Y.-H."/>
            <person name="Bennetzen J.L."/>
            <person name="Choi D."/>
        </authorList>
    </citation>
    <scope>NUCLEOTIDE SEQUENCE [LARGE SCALE GENOMIC DNA]</scope>
    <source>
        <strain evidence="6">cv. PBC81</strain>
    </source>
</reference>
<keyword evidence="6" id="KW-1185">Reference proteome</keyword>
<dbReference type="GO" id="GO:0034605">
    <property type="term" value="P:cellular response to heat"/>
    <property type="evidence" value="ECO:0007669"/>
    <property type="project" value="TreeGrafter"/>
</dbReference>
<dbReference type="GO" id="GO:0016887">
    <property type="term" value="F:ATP hydrolysis activity"/>
    <property type="evidence" value="ECO:0007669"/>
    <property type="project" value="TreeGrafter"/>
</dbReference>
<evidence type="ECO:0000256" key="2">
    <source>
        <dbReference type="ARBA" id="ARBA00022840"/>
    </source>
</evidence>
<dbReference type="PROSITE" id="PS51903">
    <property type="entry name" value="CLP_R"/>
    <property type="match status" value="1"/>
</dbReference>
<dbReference type="OrthoDB" id="47330at2759"/>
<dbReference type="PANTHER" id="PTHR11638">
    <property type="entry name" value="ATP-DEPENDENT CLP PROTEASE"/>
    <property type="match status" value="1"/>
</dbReference>
<proteinExistence type="predicted"/>
<name>A0A2G2WI67_CAPBA</name>
<keyword evidence="2" id="KW-0067">ATP-binding</keyword>
<dbReference type="PANTHER" id="PTHR11638:SF86">
    <property type="entry name" value="CHAPERONE PROTEIN CLPB4, MITOCHONDRIAL"/>
    <property type="match status" value="1"/>
</dbReference>